<protein>
    <submittedName>
        <fullName evidence="2">Uncharacterized protein</fullName>
    </submittedName>
</protein>
<accession>A0A4S8LDD3</accession>
<keyword evidence="1" id="KW-1133">Transmembrane helix</keyword>
<feature type="transmembrane region" description="Helical" evidence="1">
    <location>
        <begin position="39"/>
        <end position="66"/>
    </location>
</feature>
<dbReference type="Proteomes" id="UP000297245">
    <property type="component" value="Unassembled WGS sequence"/>
</dbReference>
<dbReference type="EMBL" id="ML179474">
    <property type="protein sequence ID" value="THU86894.1"/>
    <property type="molecule type" value="Genomic_DNA"/>
</dbReference>
<organism evidence="2 3">
    <name type="scientific">Dendrothele bispora (strain CBS 962.96)</name>
    <dbReference type="NCBI Taxonomy" id="1314807"/>
    <lineage>
        <taxon>Eukaryota</taxon>
        <taxon>Fungi</taxon>
        <taxon>Dikarya</taxon>
        <taxon>Basidiomycota</taxon>
        <taxon>Agaricomycotina</taxon>
        <taxon>Agaricomycetes</taxon>
        <taxon>Agaricomycetidae</taxon>
        <taxon>Agaricales</taxon>
        <taxon>Agaricales incertae sedis</taxon>
        <taxon>Dendrothele</taxon>
    </lineage>
</organism>
<gene>
    <name evidence="2" type="ORF">K435DRAFT_804752</name>
</gene>
<keyword evidence="3" id="KW-1185">Reference proteome</keyword>
<evidence type="ECO:0000313" key="3">
    <source>
        <dbReference type="Proteomes" id="UP000297245"/>
    </source>
</evidence>
<keyword evidence="1" id="KW-0472">Membrane</keyword>
<evidence type="ECO:0000256" key="1">
    <source>
        <dbReference type="SAM" id="Phobius"/>
    </source>
</evidence>
<name>A0A4S8LDD3_DENBC</name>
<reference evidence="2 3" key="1">
    <citation type="journal article" date="2019" name="Nat. Ecol. Evol.">
        <title>Megaphylogeny resolves global patterns of mushroom evolution.</title>
        <authorList>
            <person name="Varga T."/>
            <person name="Krizsan K."/>
            <person name="Foldi C."/>
            <person name="Dima B."/>
            <person name="Sanchez-Garcia M."/>
            <person name="Sanchez-Ramirez S."/>
            <person name="Szollosi G.J."/>
            <person name="Szarkandi J.G."/>
            <person name="Papp V."/>
            <person name="Albert L."/>
            <person name="Andreopoulos W."/>
            <person name="Angelini C."/>
            <person name="Antonin V."/>
            <person name="Barry K.W."/>
            <person name="Bougher N.L."/>
            <person name="Buchanan P."/>
            <person name="Buyck B."/>
            <person name="Bense V."/>
            <person name="Catcheside P."/>
            <person name="Chovatia M."/>
            <person name="Cooper J."/>
            <person name="Damon W."/>
            <person name="Desjardin D."/>
            <person name="Finy P."/>
            <person name="Geml J."/>
            <person name="Haridas S."/>
            <person name="Hughes K."/>
            <person name="Justo A."/>
            <person name="Karasinski D."/>
            <person name="Kautmanova I."/>
            <person name="Kiss B."/>
            <person name="Kocsube S."/>
            <person name="Kotiranta H."/>
            <person name="LaButti K.M."/>
            <person name="Lechner B.E."/>
            <person name="Liimatainen K."/>
            <person name="Lipzen A."/>
            <person name="Lukacs Z."/>
            <person name="Mihaltcheva S."/>
            <person name="Morgado L.N."/>
            <person name="Niskanen T."/>
            <person name="Noordeloos M.E."/>
            <person name="Ohm R.A."/>
            <person name="Ortiz-Santana B."/>
            <person name="Ovrebo C."/>
            <person name="Racz N."/>
            <person name="Riley R."/>
            <person name="Savchenko A."/>
            <person name="Shiryaev A."/>
            <person name="Soop K."/>
            <person name="Spirin V."/>
            <person name="Szebenyi C."/>
            <person name="Tomsovsky M."/>
            <person name="Tulloss R.E."/>
            <person name="Uehling J."/>
            <person name="Grigoriev I.V."/>
            <person name="Vagvolgyi C."/>
            <person name="Papp T."/>
            <person name="Martin F.M."/>
            <person name="Miettinen O."/>
            <person name="Hibbett D.S."/>
            <person name="Nagy L.G."/>
        </authorList>
    </citation>
    <scope>NUCLEOTIDE SEQUENCE [LARGE SCALE GENOMIC DNA]</scope>
    <source>
        <strain evidence="2 3">CBS 962.96</strain>
    </source>
</reference>
<evidence type="ECO:0000313" key="2">
    <source>
        <dbReference type="EMBL" id="THU86894.1"/>
    </source>
</evidence>
<keyword evidence="1" id="KW-0812">Transmembrane</keyword>
<proteinExistence type="predicted"/>
<sequence>MNQKASTLSSNFGFKYTTNGAAALKIPNDGQGCYITIPIVYILLFMTVLYRIFEYILLAHLCYVVLDVSDMHGKMNKMYGGTGEYSVIFEHYPDAIFLMLMARNQQRKLKEKKIDENTGSSYSYSWSGGFEETNHQYRRHAIREMGSKFSLCAESYSRSSYIVVRLSSAQGKHKKLKLDSAQLYPGSLNSGSSLDRLHTANIRMIGASAQHARGFWKVEQICFLITSGNRERLSEQVEGKLTYLSENSCNSW</sequence>
<dbReference type="AlphaFoldDB" id="A0A4S8LDD3"/>